<evidence type="ECO:0000313" key="2">
    <source>
        <dbReference type="EMBL" id="EGT52095.1"/>
    </source>
</evidence>
<dbReference type="PANTHER" id="PTHR22899:SF0">
    <property type="entry name" value="F-BOX ASSOCIATED DOMAIN-CONTAINING PROTEIN-RELATED"/>
    <property type="match status" value="1"/>
</dbReference>
<accession>G0MEC4</accession>
<reference evidence="3" key="1">
    <citation type="submission" date="2011-07" db="EMBL/GenBank/DDBJ databases">
        <authorList>
            <consortium name="Caenorhabditis brenneri Sequencing and Analysis Consortium"/>
            <person name="Wilson R.K."/>
        </authorList>
    </citation>
    <scope>NUCLEOTIDE SEQUENCE [LARGE SCALE GENOMIC DNA]</scope>
    <source>
        <strain evidence="3">PB2801</strain>
    </source>
</reference>
<name>G0MEC4_CAEBE</name>
<proteinExistence type="predicted"/>
<dbReference type="Proteomes" id="UP000008068">
    <property type="component" value="Unassembled WGS sequence"/>
</dbReference>
<dbReference type="AlphaFoldDB" id="G0MEC4"/>
<organism evidence="3">
    <name type="scientific">Caenorhabditis brenneri</name>
    <name type="common">Nematode worm</name>
    <dbReference type="NCBI Taxonomy" id="135651"/>
    <lineage>
        <taxon>Eukaryota</taxon>
        <taxon>Metazoa</taxon>
        <taxon>Ecdysozoa</taxon>
        <taxon>Nematoda</taxon>
        <taxon>Chromadorea</taxon>
        <taxon>Rhabditida</taxon>
        <taxon>Rhabditina</taxon>
        <taxon>Rhabditomorpha</taxon>
        <taxon>Rhabditoidea</taxon>
        <taxon>Rhabditidae</taxon>
        <taxon>Peloderinae</taxon>
        <taxon>Caenorhabditis</taxon>
    </lineage>
</organism>
<gene>
    <name evidence="2" type="ORF">CAEBREN_29708</name>
</gene>
<dbReference type="HOGENOM" id="CLU_028840_1_2_1"/>
<dbReference type="InterPro" id="IPR053222">
    <property type="entry name" value="Zygotic_Embryogenesis-Asso"/>
</dbReference>
<sequence length="194" mass="22286">MDSSLLRSMKVIKGLQIGCLALCGDLTNDFVKKALESFPDYEKLSLDRIPFDSHKLNKYLVQNLKSLCIGEAQRLKIDQVLVTNSETIRLYSSEFTENDLNRFLKLWIRGSNSRLKFFFTWGQPQLGGRSFNKIAILKGIKYEQIPLDGQEVYKDYISVHFRNVPLAGGFRTWRPNGTSAVIVVECKRLKFVVE</sequence>
<dbReference type="Pfam" id="PF07735">
    <property type="entry name" value="FBA_2"/>
    <property type="match status" value="1"/>
</dbReference>
<feature type="domain" description="Sdz-33 F-box" evidence="1">
    <location>
        <begin position="56"/>
        <end position="118"/>
    </location>
</feature>
<dbReference type="PANTHER" id="PTHR22899">
    <property type="entry name" value="CYCLIN-RELATED F-BOX FAMILY"/>
    <property type="match status" value="1"/>
</dbReference>
<protein>
    <recommendedName>
        <fullName evidence="1">Sdz-33 F-box domain-containing protein</fullName>
    </recommendedName>
</protein>
<dbReference type="OrthoDB" id="5842403at2759"/>
<evidence type="ECO:0000313" key="3">
    <source>
        <dbReference type="Proteomes" id="UP000008068"/>
    </source>
</evidence>
<dbReference type="InterPro" id="IPR012885">
    <property type="entry name" value="F-box_Sdz-33"/>
</dbReference>
<dbReference type="FunCoup" id="G0MEC4">
    <property type="interactions" value="3245"/>
</dbReference>
<keyword evidence="3" id="KW-1185">Reference proteome</keyword>
<dbReference type="InParanoid" id="G0MEC4"/>
<dbReference type="EMBL" id="GL379791">
    <property type="protein sequence ID" value="EGT52095.1"/>
    <property type="molecule type" value="Genomic_DNA"/>
</dbReference>
<evidence type="ECO:0000259" key="1">
    <source>
        <dbReference type="Pfam" id="PF07735"/>
    </source>
</evidence>